<evidence type="ECO:0000313" key="2">
    <source>
        <dbReference type="Proteomes" id="UP001597114"/>
    </source>
</evidence>
<dbReference type="RefSeq" id="WP_344724871.1">
    <property type="nucleotide sequence ID" value="NZ_BAAAUS010000027.1"/>
</dbReference>
<dbReference type="InterPro" id="IPR012675">
    <property type="entry name" value="Beta-grasp_dom_sf"/>
</dbReference>
<proteinExistence type="predicted"/>
<dbReference type="Gene3D" id="3.10.20.30">
    <property type="match status" value="1"/>
</dbReference>
<accession>A0ABW4EKL0</accession>
<keyword evidence="2" id="KW-1185">Reference proteome</keyword>
<evidence type="ECO:0000313" key="1">
    <source>
        <dbReference type="EMBL" id="MFD1516128.1"/>
    </source>
</evidence>
<name>A0ABW4EKL0_9PSEU</name>
<reference evidence="2" key="1">
    <citation type="journal article" date="2019" name="Int. J. Syst. Evol. Microbiol.">
        <title>The Global Catalogue of Microorganisms (GCM) 10K type strain sequencing project: providing services to taxonomists for standard genome sequencing and annotation.</title>
        <authorList>
            <consortium name="The Broad Institute Genomics Platform"/>
            <consortium name="The Broad Institute Genome Sequencing Center for Infectious Disease"/>
            <person name="Wu L."/>
            <person name="Ma J."/>
        </authorList>
    </citation>
    <scope>NUCLEOTIDE SEQUENCE [LARGE SCALE GENOMIC DNA]</scope>
    <source>
        <strain evidence="2">CCM 7043</strain>
    </source>
</reference>
<dbReference type="CDD" id="cd17040">
    <property type="entry name" value="Ubl_MoaD_like"/>
    <property type="match status" value="1"/>
</dbReference>
<sequence>MTTTATVRIKLPAHLRKLAQVDSEVAVDVTGPATQRTVLDALERTYPVLRGTIRDHRTQRRRAFVRYFACEQDLSHAEPDDPLPEAVVRGTEPLLIVGAMAGG</sequence>
<comment type="caution">
    <text evidence="1">The sequence shown here is derived from an EMBL/GenBank/DDBJ whole genome shotgun (WGS) entry which is preliminary data.</text>
</comment>
<protein>
    <submittedName>
        <fullName evidence="1">MoaD/ThiS family protein</fullName>
    </submittedName>
</protein>
<dbReference type="EMBL" id="JBHUCO010000001">
    <property type="protein sequence ID" value="MFD1516128.1"/>
    <property type="molecule type" value="Genomic_DNA"/>
</dbReference>
<gene>
    <name evidence="1" type="ORF">ACFSJD_01430</name>
</gene>
<organism evidence="1 2">
    <name type="scientific">Pseudonocardia yunnanensis</name>
    <dbReference type="NCBI Taxonomy" id="58107"/>
    <lineage>
        <taxon>Bacteria</taxon>
        <taxon>Bacillati</taxon>
        <taxon>Actinomycetota</taxon>
        <taxon>Actinomycetes</taxon>
        <taxon>Pseudonocardiales</taxon>
        <taxon>Pseudonocardiaceae</taxon>
        <taxon>Pseudonocardia</taxon>
    </lineage>
</organism>
<dbReference type="Proteomes" id="UP001597114">
    <property type="component" value="Unassembled WGS sequence"/>
</dbReference>